<sequence length="222" mass="23368">MSANLDTTQFVCIITSSSLDEAKKNKLNPAREATFFANFAFPPEAAPVLKAVLDAGLMQKFKMIPPGVDYRIKTNAQSSKPIAGIPADWFVVRAQTQYAPYLADPTGAQIDQPEGRKVFYPGKKVRAALTAYGWTTPGTGAPGASFNLNGVMAVEDAPRLNIGQGAVVNAFQQHAQPAAEAQAPANPFANGAMQAQQQAGVTQAAPAANANPFMQQAGGFSQ</sequence>
<proteinExistence type="predicted"/>
<accession>A0A7G5B7P8</accession>
<reference evidence="1 2" key="1">
    <citation type="submission" date="2020-07" db="EMBL/GenBank/DDBJ databases">
        <title>Ralstonia phages.</title>
        <authorList>
            <person name="Trotereau A."/>
            <person name="Boyer C."/>
            <person name="Torres-Barcelo C."/>
        </authorList>
    </citation>
    <scope>NUCLEOTIDE SEQUENCE [LARGE SCALE GENOMIC DNA]</scope>
</reference>
<dbReference type="EMBL" id="MT740725">
    <property type="protein sequence ID" value="QMV32321.1"/>
    <property type="molecule type" value="Genomic_DNA"/>
</dbReference>
<name>A0A7G5B7P8_9CAUD</name>
<dbReference type="InterPro" id="IPR012340">
    <property type="entry name" value="NA-bd_OB-fold"/>
</dbReference>
<gene>
    <name evidence="1" type="ORF">S1_00004</name>
</gene>
<organism evidence="1 2">
    <name type="scientific">Ralstonia phage Adzire</name>
    <dbReference type="NCBI Taxonomy" id="2759711"/>
    <lineage>
        <taxon>Viruses</taxon>
        <taxon>Duplodnaviria</taxon>
        <taxon>Heunggongvirae</taxon>
        <taxon>Uroviricota</taxon>
        <taxon>Caudoviricetes</taxon>
        <taxon>Bakolyvirus</taxon>
        <taxon>Bakolyvirus simangalove</taxon>
    </lineage>
</organism>
<dbReference type="Proteomes" id="UP000515295">
    <property type="component" value="Segment"/>
</dbReference>
<protein>
    <recommendedName>
        <fullName evidence="3">Phage protein</fullName>
    </recommendedName>
</protein>
<dbReference type="Gene3D" id="2.40.50.140">
    <property type="entry name" value="Nucleic acid-binding proteins"/>
    <property type="match status" value="1"/>
</dbReference>
<evidence type="ECO:0000313" key="1">
    <source>
        <dbReference type="EMBL" id="QMV32321.1"/>
    </source>
</evidence>
<evidence type="ECO:0000313" key="2">
    <source>
        <dbReference type="Proteomes" id="UP000515295"/>
    </source>
</evidence>
<evidence type="ECO:0008006" key="3">
    <source>
        <dbReference type="Google" id="ProtNLM"/>
    </source>
</evidence>